<evidence type="ECO:0000313" key="2">
    <source>
        <dbReference type="Proteomes" id="UP000886595"/>
    </source>
</evidence>
<protein>
    <submittedName>
        <fullName evidence="1">Uncharacterized protein</fullName>
    </submittedName>
</protein>
<name>A0A8X7SDP4_BRACI</name>
<proteinExistence type="predicted"/>
<accession>A0A8X7SDP4</accession>
<evidence type="ECO:0000313" key="1">
    <source>
        <dbReference type="EMBL" id="KAG2305224.1"/>
    </source>
</evidence>
<gene>
    <name evidence="1" type="ORF">Bca52824_033875</name>
</gene>
<organism evidence="1 2">
    <name type="scientific">Brassica carinata</name>
    <name type="common">Ethiopian mustard</name>
    <name type="synonym">Abyssinian cabbage</name>
    <dbReference type="NCBI Taxonomy" id="52824"/>
    <lineage>
        <taxon>Eukaryota</taxon>
        <taxon>Viridiplantae</taxon>
        <taxon>Streptophyta</taxon>
        <taxon>Embryophyta</taxon>
        <taxon>Tracheophyta</taxon>
        <taxon>Spermatophyta</taxon>
        <taxon>Magnoliopsida</taxon>
        <taxon>eudicotyledons</taxon>
        <taxon>Gunneridae</taxon>
        <taxon>Pentapetalae</taxon>
        <taxon>rosids</taxon>
        <taxon>malvids</taxon>
        <taxon>Brassicales</taxon>
        <taxon>Brassicaceae</taxon>
        <taxon>Brassiceae</taxon>
        <taxon>Brassica</taxon>
    </lineage>
</organism>
<dbReference type="EMBL" id="JAAMPC010000007">
    <property type="protein sequence ID" value="KAG2305224.1"/>
    <property type="molecule type" value="Genomic_DNA"/>
</dbReference>
<keyword evidence="2" id="KW-1185">Reference proteome</keyword>
<dbReference type="AlphaFoldDB" id="A0A8X7SDP4"/>
<sequence length="119" mass="12639">MEIDPASLEKAVSLTVSSENLVQQNDDPAGTYVLGLAAVFKDRPITISNSFSSLLASGSSSNNHTSLNPFALPKSLPSQLSLLPPLLLFSLNHPILQKLTPLQLPHIPPLLPPLSPLSP</sequence>
<comment type="caution">
    <text evidence="1">The sequence shown here is derived from an EMBL/GenBank/DDBJ whole genome shotgun (WGS) entry which is preliminary data.</text>
</comment>
<dbReference type="Proteomes" id="UP000886595">
    <property type="component" value="Unassembled WGS sequence"/>
</dbReference>
<reference evidence="1 2" key="1">
    <citation type="submission" date="2020-02" db="EMBL/GenBank/DDBJ databases">
        <authorList>
            <person name="Ma Q."/>
            <person name="Huang Y."/>
            <person name="Song X."/>
            <person name="Pei D."/>
        </authorList>
    </citation>
    <scope>NUCLEOTIDE SEQUENCE [LARGE SCALE GENOMIC DNA]</scope>
    <source>
        <strain evidence="1">Sxm20200214</strain>
        <tissue evidence="1">Leaf</tissue>
    </source>
</reference>